<keyword evidence="3 6" id="KW-0812">Transmembrane</keyword>
<dbReference type="PANTHER" id="PTHR30287">
    <property type="entry name" value="MEMBRANE COMPONENT OF PREDICTED ABC SUPERFAMILY METABOLITE UPTAKE TRANSPORTER"/>
    <property type="match status" value="1"/>
</dbReference>
<feature type="transmembrane region" description="Helical" evidence="6">
    <location>
        <begin position="388"/>
        <end position="408"/>
    </location>
</feature>
<feature type="domain" description="ABC3 transporter permease C-terminal" evidence="7">
    <location>
        <begin position="253"/>
        <end position="373"/>
    </location>
</feature>
<name>A0AAQ3VQX2_9ENTE</name>
<keyword evidence="4 6" id="KW-1133">Transmembrane helix</keyword>
<protein>
    <recommendedName>
        <fullName evidence="7">ABC3 transporter permease C-terminal domain-containing protein</fullName>
    </recommendedName>
</protein>
<feature type="transmembrane region" description="Helical" evidence="6">
    <location>
        <begin position="345"/>
        <end position="367"/>
    </location>
</feature>
<evidence type="ECO:0000256" key="6">
    <source>
        <dbReference type="SAM" id="Phobius"/>
    </source>
</evidence>
<feature type="transmembrane region" description="Helical" evidence="6">
    <location>
        <begin position="787"/>
        <end position="814"/>
    </location>
</feature>
<feature type="transmembrane region" description="Helical" evidence="6">
    <location>
        <begin position="304"/>
        <end position="325"/>
    </location>
</feature>
<dbReference type="AlphaFoldDB" id="A0AAQ3VQX2"/>
<feature type="domain" description="ABC3 transporter permease C-terminal" evidence="7">
    <location>
        <begin position="702"/>
        <end position="820"/>
    </location>
</feature>
<dbReference type="Proteomes" id="UP000195141">
    <property type="component" value="Chromosome"/>
</dbReference>
<evidence type="ECO:0000256" key="3">
    <source>
        <dbReference type="ARBA" id="ARBA00022692"/>
    </source>
</evidence>
<reference evidence="8" key="2">
    <citation type="submission" date="2024-03" db="EMBL/GenBank/DDBJ databases">
        <title>The Genome Sequence of Enterococcus sp. DIV0242b.</title>
        <authorList>
            <consortium name="The Broad Institute Genomics Platform"/>
            <consortium name="The Broad Institute Microbial Omics Core"/>
            <consortium name="The Broad Institute Genomic Center for Infectious Diseases"/>
            <person name="Earl A."/>
            <person name="Manson A."/>
            <person name="Gilmore M."/>
            <person name="Schwartman J."/>
            <person name="Shea T."/>
            <person name="Abouelleil A."/>
            <person name="Cao P."/>
            <person name="Chapman S."/>
            <person name="Cusick C."/>
            <person name="Young S."/>
            <person name="Neafsey D."/>
            <person name="Nusbaum C."/>
            <person name="Birren B."/>
        </authorList>
    </citation>
    <scope>NUCLEOTIDE SEQUENCE</scope>
    <source>
        <strain evidence="8">9E7_DIV0242</strain>
    </source>
</reference>
<sequence length="828" mass="93399">MRILIKYILKSMIKNKGRLLMLIVSIALSTGLFIGSQKAFETVMDSQKKIQMEAFEGKEVSITKNDYSTGAGIDLKTLDFTKLKNEVPEILLNKIKLKNHPAKLETSLTLRGRLEKDFPKESTFTEVSEKNWYKDSVSISQRASKELKLSIGDTLSIHINNQDHLLKIGAIAQNQGIFYNDTRGNYTVLFEKDYLKEISGSDYTVVFAETEKSTVVDAIKAFNKENADYTAAEVYDSGQMEQIVNQITMVITFMFLMVVLASILIINGAFRLTITERMNTVGTFLSQGATHGQIRVLFLAESGIYGLIGGLIGVLIGYGLTVVINQVSSPLAEYGIYESVVFPPTLILTGLLFSIILSLAAVLLPVIRLKKYSIKEVILNEFTVEKHVRWSSFFIGAALLVVSLGGYLFFSEQIIVLVVLLALVFIAFLLIYPKLTEKLMNGLFVGLKNKLSLLALSAQNMGTSKIIRSNITLFAVGLMVMLLINGIENSMRNTMTSVYAGYHYDVNVQVPANGLSSQQEEVTERLQETGLIERNFHGQILTNIKIDDYAYNVIAFDDPTAYRGYYAYIDWQDKSFDKVFKQLGDGSNSFMTTYSYAEKLSLKIGDTVLFPFGNEEKEMKLVGLYKNKSSFNYFLLNLENIPENIRTTLTTNYYFNSTEGQKETQKKLKKELNDYTADVYTKDEQTQQNTDQNELMITIFRAFSLMTIIIGSFGIISNTTISFLQRKKDFALYASLGMTQGQLTGMLLYEGFLTVLMTFIVGVPLSFAEAHLVEKVMEYLMETDFPIKINIGYLPITFILLWLIVVVSSLPALWKLRRMTIIEELKYE</sequence>
<feature type="transmembrane region" description="Helical" evidence="6">
    <location>
        <begin position="702"/>
        <end position="724"/>
    </location>
</feature>
<keyword evidence="5 6" id="KW-0472">Membrane</keyword>
<keyword evidence="9" id="KW-1185">Reference proteome</keyword>
<evidence type="ECO:0000313" key="9">
    <source>
        <dbReference type="Proteomes" id="UP000195141"/>
    </source>
</evidence>
<evidence type="ECO:0000256" key="4">
    <source>
        <dbReference type="ARBA" id="ARBA00022989"/>
    </source>
</evidence>
<proteinExistence type="predicted"/>
<dbReference type="PANTHER" id="PTHR30287:SF2">
    <property type="entry name" value="BLL1001 PROTEIN"/>
    <property type="match status" value="1"/>
</dbReference>
<feature type="transmembrane region" description="Helical" evidence="6">
    <location>
        <begin position="471"/>
        <end position="487"/>
    </location>
</feature>
<evidence type="ECO:0000256" key="1">
    <source>
        <dbReference type="ARBA" id="ARBA00004651"/>
    </source>
</evidence>
<feature type="transmembrane region" description="Helical" evidence="6">
    <location>
        <begin position="745"/>
        <end position="767"/>
    </location>
</feature>
<evidence type="ECO:0000256" key="5">
    <source>
        <dbReference type="ARBA" id="ARBA00023136"/>
    </source>
</evidence>
<feature type="transmembrane region" description="Helical" evidence="6">
    <location>
        <begin position="414"/>
        <end position="432"/>
    </location>
</feature>
<organism evidence="8 9">
    <name type="scientific">Candidatus Enterococcus clewellii</name>
    <dbReference type="NCBI Taxonomy" id="1834193"/>
    <lineage>
        <taxon>Bacteria</taxon>
        <taxon>Bacillati</taxon>
        <taxon>Bacillota</taxon>
        <taxon>Bacilli</taxon>
        <taxon>Lactobacillales</taxon>
        <taxon>Enterococcaceae</taxon>
        <taxon>Enterococcus</taxon>
    </lineage>
</organism>
<keyword evidence="2" id="KW-1003">Cell membrane</keyword>
<dbReference type="GO" id="GO:0005886">
    <property type="term" value="C:plasma membrane"/>
    <property type="evidence" value="ECO:0007669"/>
    <property type="project" value="UniProtKB-SubCell"/>
</dbReference>
<reference evidence="8" key="1">
    <citation type="submission" date="2017-05" db="EMBL/GenBank/DDBJ databases">
        <authorList>
            <consortium name="The Broad Institute Genomics Platform"/>
            <consortium name="The Broad Institute Genomic Center for Infectious Diseases"/>
            <person name="Earl A."/>
            <person name="Manson A."/>
            <person name="Schwartman J."/>
            <person name="Gilmore M."/>
            <person name="Abouelleil A."/>
            <person name="Cao P."/>
            <person name="Chapman S."/>
            <person name="Cusick C."/>
            <person name="Shea T."/>
            <person name="Young S."/>
            <person name="Neafsey D."/>
            <person name="Nusbaum C."/>
            <person name="Birren B."/>
        </authorList>
    </citation>
    <scope>NUCLEOTIDE SEQUENCE</scope>
    <source>
        <strain evidence="8">9E7_DIV0242</strain>
    </source>
</reference>
<dbReference type="EMBL" id="CP147247">
    <property type="protein sequence ID" value="WYJ88696.1"/>
    <property type="molecule type" value="Genomic_DNA"/>
</dbReference>
<evidence type="ECO:0000313" key="8">
    <source>
        <dbReference type="EMBL" id="WYJ88696.1"/>
    </source>
</evidence>
<dbReference type="RefSeq" id="WP_339101878.1">
    <property type="nucleotide sequence ID" value="NZ_CP147247.1"/>
</dbReference>
<dbReference type="Pfam" id="PF02687">
    <property type="entry name" value="FtsX"/>
    <property type="match status" value="2"/>
</dbReference>
<comment type="subcellular location">
    <subcellularLocation>
        <location evidence="1">Cell membrane</location>
        <topology evidence="1">Multi-pass membrane protein</topology>
    </subcellularLocation>
</comment>
<evidence type="ECO:0000256" key="2">
    <source>
        <dbReference type="ARBA" id="ARBA00022475"/>
    </source>
</evidence>
<accession>A0AAQ3VQX2</accession>
<dbReference type="InterPro" id="IPR003838">
    <property type="entry name" value="ABC3_permease_C"/>
</dbReference>
<gene>
    <name evidence="8" type="ORF">A5888_000415</name>
</gene>
<dbReference type="InterPro" id="IPR038766">
    <property type="entry name" value="Membrane_comp_ABC_pdt"/>
</dbReference>
<feature type="transmembrane region" description="Helical" evidence="6">
    <location>
        <begin position="247"/>
        <end position="270"/>
    </location>
</feature>
<evidence type="ECO:0000259" key="7">
    <source>
        <dbReference type="Pfam" id="PF02687"/>
    </source>
</evidence>